<evidence type="ECO:0000313" key="1">
    <source>
        <dbReference type="EMBL" id="EHJ51830.1"/>
    </source>
</evidence>
<dbReference type="AlphaFoldDB" id="G5JW06"/>
<accession>G5JW06</accession>
<name>G5JW06_9STRE</name>
<organism evidence="1 2">
    <name type="scientific">Streptococcus macacae NCTC 11558</name>
    <dbReference type="NCBI Taxonomy" id="764298"/>
    <lineage>
        <taxon>Bacteria</taxon>
        <taxon>Bacillati</taxon>
        <taxon>Bacillota</taxon>
        <taxon>Bacilli</taxon>
        <taxon>Lactobacillales</taxon>
        <taxon>Streptococcaceae</taxon>
        <taxon>Streptococcus</taxon>
    </lineage>
</organism>
<evidence type="ECO:0000313" key="2">
    <source>
        <dbReference type="Proteomes" id="UP000003573"/>
    </source>
</evidence>
<gene>
    <name evidence="1" type="ORF">STRMA_1175</name>
</gene>
<keyword evidence="2" id="KW-1185">Reference proteome</keyword>
<sequence>MVPSSFYLAVLSSVVRVKPLKIGLLEVINKITCADLNAKQLGGCRETKLIFAKSRLNPTFFFF</sequence>
<dbReference type="Proteomes" id="UP000003573">
    <property type="component" value="Unassembled WGS sequence"/>
</dbReference>
<proteinExistence type="predicted"/>
<comment type="caution">
    <text evidence="1">The sequence shown here is derived from an EMBL/GenBank/DDBJ whole genome shotgun (WGS) entry which is preliminary data.</text>
</comment>
<reference evidence="1 2" key="1">
    <citation type="journal article" date="2014" name="Int. J. Syst. Evol. Microbiol.">
        <title>Phylogenomics and the dynamic genome evolution of the genus Streptococcus.</title>
        <authorList>
            <consortium name="The Broad Institute Genome Sequencing Platform"/>
            <person name="Richards V.P."/>
            <person name="Palmer S.R."/>
            <person name="Pavinski Bitar P.D."/>
            <person name="Qin X."/>
            <person name="Weinstock G.M."/>
            <person name="Highlander S.K."/>
            <person name="Town C.D."/>
            <person name="Burne R.A."/>
            <person name="Stanhope M.J."/>
        </authorList>
    </citation>
    <scope>NUCLEOTIDE SEQUENCE [LARGE SCALE GENOMIC DNA]</scope>
    <source>
        <strain evidence="1 2">NCTC 11558</strain>
    </source>
</reference>
<dbReference type="STRING" id="764298.STRMA_1175"/>
<protein>
    <submittedName>
        <fullName evidence="1">Uncharacterized protein</fullName>
    </submittedName>
</protein>
<dbReference type="EMBL" id="AEUW02000001">
    <property type="protein sequence ID" value="EHJ51830.1"/>
    <property type="molecule type" value="Genomic_DNA"/>
</dbReference>